<feature type="coiled-coil region" evidence="1">
    <location>
        <begin position="4"/>
        <end position="87"/>
    </location>
</feature>
<keyword evidence="4" id="KW-1185">Reference proteome</keyword>
<feature type="region of interest" description="Disordered" evidence="2">
    <location>
        <begin position="1200"/>
        <end position="1232"/>
    </location>
</feature>
<proteinExistence type="predicted"/>
<dbReference type="OrthoDB" id="6368736at2759"/>
<feature type="compositionally biased region" description="Polar residues" evidence="2">
    <location>
        <begin position="1324"/>
        <end position="1337"/>
    </location>
</feature>
<organism evidence="3 4">
    <name type="scientific">Cryptotermes secundus</name>
    <dbReference type="NCBI Taxonomy" id="105785"/>
    <lineage>
        <taxon>Eukaryota</taxon>
        <taxon>Metazoa</taxon>
        <taxon>Ecdysozoa</taxon>
        <taxon>Arthropoda</taxon>
        <taxon>Hexapoda</taxon>
        <taxon>Insecta</taxon>
        <taxon>Pterygota</taxon>
        <taxon>Neoptera</taxon>
        <taxon>Polyneoptera</taxon>
        <taxon>Dictyoptera</taxon>
        <taxon>Blattodea</taxon>
        <taxon>Blattoidea</taxon>
        <taxon>Termitoidae</taxon>
        <taxon>Kalotermitidae</taxon>
        <taxon>Cryptotermitinae</taxon>
        <taxon>Cryptotermes</taxon>
    </lineage>
</organism>
<reference evidence="3 4" key="1">
    <citation type="submission" date="2017-12" db="EMBL/GenBank/DDBJ databases">
        <title>Hemimetabolous genomes reveal molecular basis of termite eusociality.</title>
        <authorList>
            <person name="Harrison M.C."/>
            <person name="Jongepier E."/>
            <person name="Robertson H.M."/>
            <person name="Arning N."/>
            <person name="Bitard-Feildel T."/>
            <person name="Chao H."/>
            <person name="Childers C.P."/>
            <person name="Dinh H."/>
            <person name="Doddapaneni H."/>
            <person name="Dugan S."/>
            <person name="Gowin J."/>
            <person name="Greiner C."/>
            <person name="Han Y."/>
            <person name="Hu H."/>
            <person name="Hughes D.S.T."/>
            <person name="Huylmans A.-K."/>
            <person name="Kemena C."/>
            <person name="Kremer L.P.M."/>
            <person name="Lee S.L."/>
            <person name="Lopez-Ezquerra A."/>
            <person name="Mallet L."/>
            <person name="Monroy-Kuhn J.M."/>
            <person name="Moser A."/>
            <person name="Murali S.C."/>
            <person name="Muzny D.M."/>
            <person name="Otani S."/>
            <person name="Piulachs M.-D."/>
            <person name="Poelchau M."/>
            <person name="Qu J."/>
            <person name="Schaub F."/>
            <person name="Wada-Katsumata A."/>
            <person name="Worley K.C."/>
            <person name="Xie Q."/>
            <person name="Ylla G."/>
            <person name="Poulsen M."/>
            <person name="Gibbs R.A."/>
            <person name="Schal C."/>
            <person name="Richards S."/>
            <person name="Belles X."/>
            <person name="Korb J."/>
            <person name="Bornberg-Bauer E."/>
        </authorList>
    </citation>
    <scope>NUCLEOTIDE SEQUENCE [LARGE SCALE GENOMIC DNA]</scope>
    <source>
        <tissue evidence="3">Whole body</tissue>
    </source>
</reference>
<feature type="compositionally biased region" description="Polar residues" evidence="2">
    <location>
        <begin position="1411"/>
        <end position="1423"/>
    </location>
</feature>
<sequence length="2244" mass="249879">MTKQMPLEEELEKLKKIKVALEEKLESEANQYAATEKHNIQLNSLAQQLKDKVSKYEAEIELRKETASNLTQSLKEAKSEKLSVEKKRLKTLQNVVSFADFVQKEGRLAPTHKKMLARWRLELTHLVNGKGDFSEDEEIFSPETASSCSSRDTGMGSVSELLSDDDQNPVTSVNLESVTSCVKEQSGAILSDVVCKPLTSDCTKKVRHRKSHKLSPGIVVPLTLGSDKEVMLGSNGIQVHDSPKVVPVLRTELAKRNSCDNALASLGVTSVREVQAKKRSEVDHMDSSDGNMIVGPTLVADAVSGMKSVSLPSLFDPDVPLTLSRPEFKEAGTTNGAVTNFSGGSGGLVSVVDNSDCKSTFSKAESPVDTVFYIQNIMEEMRSVPNLLSPLNPGPETVRIHCQSESSIESIKEAGMHDASTQMCVEMLDAAAGVDTIAEPSCHVAVQTCGDIAYRIACQTSINTCDACAVTTDDITILHTANNVSHPEGKFSNFKLPESKTTCSIDKKETAETIFSRKVNTEAEIQTQCVTDFPLASIGKVKMLDASTSACVEMLDAAVGVDTVAEPSCHVSVQTSGVTTYGIACQTNIADYDTCDVQMDDVTIPHTANCISPLEDRLSNCKLLEEKTNCNVGKKQSVETKLCRKVDAEAGIQMQCFSDNSILSNDKLKLYGSLLKGAEKERFFSLTLKQNSVESKSKNQSTMIRCDYKKPEKCLREEVKKWQSLVAWLCSNRSDGGPDENFPCKSDDSPIAAPTAQSSTNKLLTHQRIPLANKRLTQHSTPAADKPLTQRIIPAPSGLFAVEDDPCSSGYCKKFHSDEWLMPVVPDFQHHYMHVDPLQFQPNRMNCKLAMPSMAELSKSCCYKNAVIGAIPNINHHCVSHTAHTCQEVRNCCCCLCVNTNHSNHKPHEREEVMQISCIRSTSDKKSDKQTRNRIMDTEDSHDGSVIGDSHKMPSRKMFHKRQRIESTSSMETGSETENMGSRRRGIYAEKQDISVDAGPGRKMAVKRLWKRRKVAQINGRYCQISMDEERKYRTARSRKRSRYLKENHLQPDNQQHNSIFSRVQRRKNKHDHKKGLRKCVSEKMLHKKFPVPKLKHRSKNVVCGQLNEHTDESGTSAFEACRKFDIDQPDAIDSMKNFEAVSCSTEIPTILQINVQQKTEAGTEEDTHKHLSCTELFGSVSDISLDEEQQSVRTAELQTVHPGKVSGSSANRRKRRAPSTSASQVESSSMDCASFETLKSKRAKTYFISEKNNDSMTSKNSETVSNILLHSVSESNSKKHITRTCEVPTRISMSSGEQTHSNQENKMSAVNESCVMPEHQVSAHKTGQSAGKSNASRDAGPRGKLSKLEKLRRKITRAKMPSKIATQLPVKTVKCRKTLTPRSKVNCVGSESNRPGIKSLSEKTGEDETSNSISNVSNLSYRPSHQSIPPLLLDNKPSAKHDTTTHNDVNLFVNHKNCDNSVVDHPVTCNSVTGQICSSTNVAKEPDTRKEIHTETNHAVDMSKSFASKNAVPNAEIPGCFQDRITLSSYVTETVSPVSISEIQTNSYLTDEAPKTVKVLELPINYKDIVPDAEIPGCFEDIITLSSYVTETVSPVSISEIQTNSYLTDEAPKTVKVLELPISYKQNMPEASQISETVGLVTVPHIYSETSSRLETVSEVCSQNMSSETCHAGMNARDVESPATVSKIRELEDIICPKFYQESVPCPVSPIEDPEMCEPQLNSKVIESSVPCPVSPIEDPEMGEPQLNSKVIESLVSTQDTIQIAELPVTELSVDSPGKLTGSLMHKQTGNHITVMKTTITKNTDEKLFAGCVLQWVLKDYEVKYKKNHPKKSKTMMVQLKDKEDKMANEMKQQEKVVSQKELKRLLSSRFTNEKLHEVLQKFSCFNSQSASVVVAKLIVKFVGDDIKAQLDYSNKRNIPPLTPTQQCLVTLAFTLQSQHQQYKDLLETILLGIEYQLFRLGHAPDIVRACSLARFYAAVCLVQRDRRRVLTFCYDAMYCLNFKAFPLLFTVYTTYPDALPHACVGKDILLIMTMSSLTLMQRTEQNLSDYKIEALKNLLQTRYGYRQWALTTEQLIQLLMDQLRNSDGHVEGLEASLILLAKRIGWETSYRQLLCHNLIPLVDEWRAHAVSDLTIREVIIVMGYITRCFPVVEAKACVQAILNLLGTILLEQNVSMEVQEAAASSLLRLSRHNFFYVSSVLVKWIPSSSSISDSLLTEMLTFFELRNPKWWQTFLKRNQVYV</sequence>
<keyword evidence="1" id="KW-0175">Coiled coil</keyword>
<feature type="region of interest" description="Disordered" evidence="2">
    <location>
        <begin position="1387"/>
        <end position="1423"/>
    </location>
</feature>
<evidence type="ECO:0000256" key="2">
    <source>
        <dbReference type="SAM" id="MobiDB-lite"/>
    </source>
</evidence>
<feature type="compositionally biased region" description="Low complexity" evidence="2">
    <location>
        <begin position="966"/>
        <end position="978"/>
    </location>
</feature>
<accession>A0A2J7Q306</accession>
<comment type="caution">
    <text evidence="3">The sequence shown here is derived from an EMBL/GenBank/DDBJ whole genome shotgun (WGS) entry which is preliminary data.</text>
</comment>
<dbReference type="EMBL" id="NEVH01019075">
    <property type="protein sequence ID" value="PNF22950.1"/>
    <property type="molecule type" value="Genomic_DNA"/>
</dbReference>
<evidence type="ECO:0000256" key="1">
    <source>
        <dbReference type="SAM" id="Coils"/>
    </source>
</evidence>
<feature type="region of interest" description="Disordered" evidence="2">
    <location>
        <begin position="922"/>
        <end position="981"/>
    </location>
</feature>
<feature type="compositionally biased region" description="Polar residues" evidence="2">
    <location>
        <begin position="143"/>
        <end position="152"/>
    </location>
</feature>
<feature type="compositionally biased region" description="Polar residues" evidence="2">
    <location>
        <begin position="1219"/>
        <end position="1232"/>
    </location>
</feature>
<dbReference type="InParanoid" id="A0A2J7Q306"/>
<dbReference type="STRING" id="105785.A0A2J7Q306"/>
<dbReference type="Proteomes" id="UP000235965">
    <property type="component" value="Unassembled WGS sequence"/>
</dbReference>
<gene>
    <name evidence="3" type="ORF">B7P43_G11665</name>
</gene>
<evidence type="ECO:0000313" key="4">
    <source>
        <dbReference type="Proteomes" id="UP000235965"/>
    </source>
</evidence>
<name>A0A2J7Q306_9NEOP</name>
<evidence type="ECO:0000313" key="3">
    <source>
        <dbReference type="EMBL" id="PNF22950.1"/>
    </source>
</evidence>
<feature type="compositionally biased region" description="Basic residues" evidence="2">
    <location>
        <begin position="953"/>
        <end position="963"/>
    </location>
</feature>
<feature type="region of interest" description="Disordered" evidence="2">
    <location>
        <begin position="1319"/>
        <end position="1351"/>
    </location>
</feature>
<feature type="region of interest" description="Disordered" evidence="2">
    <location>
        <begin position="141"/>
        <end position="166"/>
    </location>
</feature>
<feature type="compositionally biased region" description="Basic and acidic residues" evidence="2">
    <location>
        <begin position="922"/>
        <end position="943"/>
    </location>
</feature>
<protein>
    <submittedName>
        <fullName evidence="3">Uncharacterized protein</fullName>
    </submittedName>
</protein>